<evidence type="ECO:0000256" key="2">
    <source>
        <dbReference type="ARBA" id="ARBA00022741"/>
    </source>
</evidence>
<dbReference type="HAMAP" id="MF_01498">
    <property type="entry name" value="RadA_bact"/>
    <property type="match status" value="1"/>
</dbReference>
<dbReference type="Pfam" id="PF18073">
    <property type="entry name" value="Zn_ribbon_LapB"/>
    <property type="match status" value="1"/>
</dbReference>
<dbReference type="SMART" id="SM00382">
    <property type="entry name" value="AAA"/>
    <property type="match status" value="1"/>
</dbReference>
<keyword evidence="7 11" id="KW-0067">ATP-binding</keyword>
<evidence type="ECO:0000256" key="12">
    <source>
        <dbReference type="NCBIfam" id="TIGR00416"/>
    </source>
</evidence>
<keyword evidence="16" id="KW-1185">Reference proteome</keyword>
<dbReference type="Gene3D" id="3.30.230.10">
    <property type="match status" value="1"/>
</dbReference>
<keyword evidence="10 11" id="KW-0234">DNA repair</keyword>
<dbReference type="InterPro" id="IPR014721">
    <property type="entry name" value="Ribsml_uS5_D2-typ_fold_subgr"/>
</dbReference>
<dbReference type="EMBL" id="CP022743">
    <property type="protein sequence ID" value="ASU31910.1"/>
    <property type="molecule type" value="Genomic_DNA"/>
</dbReference>
<evidence type="ECO:0000256" key="5">
    <source>
        <dbReference type="ARBA" id="ARBA00022801"/>
    </source>
</evidence>
<keyword evidence="5" id="KW-0378">Hydrolase</keyword>
<evidence type="ECO:0000256" key="9">
    <source>
        <dbReference type="ARBA" id="ARBA00023125"/>
    </source>
</evidence>
<dbReference type="FunFam" id="3.40.50.300:FF:000050">
    <property type="entry name" value="DNA repair protein RadA"/>
    <property type="match status" value="1"/>
</dbReference>
<comment type="domain">
    <text evidence="11">The middle region has homology to RecA with ATPase motifs including the RadA KNRFG motif, while the C-terminus is homologous to Lon protease.</text>
</comment>
<dbReference type="NCBIfam" id="TIGR00416">
    <property type="entry name" value="sms"/>
    <property type="match status" value="1"/>
</dbReference>
<comment type="function">
    <text evidence="13">DNA-dependent ATPase involved in processing of recombination intermediates, plays a role in repairing DNA breaks. Stimulates the branch migration of RecA-mediated strand transfer reactions, allowing the 3' invading strand to extend heteroduplex DNA faster. Binds ssDNA in the presence of ADP but not other nucleotides, has ATPase activity that is stimulated by ssDNA and various branched DNA structures, but inhibited by SSB. Does not have RecA's homology-searching function.</text>
</comment>
<evidence type="ECO:0000256" key="7">
    <source>
        <dbReference type="ARBA" id="ARBA00022840"/>
    </source>
</evidence>
<keyword evidence="6 13" id="KW-0862">Zinc</keyword>
<dbReference type="GO" id="GO:0016787">
    <property type="term" value="F:hydrolase activity"/>
    <property type="evidence" value="ECO:0007669"/>
    <property type="project" value="UniProtKB-KW"/>
</dbReference>
<sequence>MAKSKIAYFCQSCGYESAKWLGKCPSCAQWNTFVEEILEKPNTSVPNWKTSSTTLQKANKPVQVADITFTEEDRLLTPDAEFNRVLGGGIVAGSLVLIGGEPGIGKSTLMLQLALNMPNLKVLYVSGEESERQIKMRAERLVEVGGQRSEVRDRHLGERLNKSEIEQPRSEINKGCYILTETSTQNIFKQIEALEPDLVVIDSIQTLHSAHIESTPGSVSQVRECTAELLRFAKESSTPVFLIGHITKDGMIAGPKILEHMVDTVLQFEGDRHHVYRILRTVKNRFGSSSELGIYEMLGEGLREVSNPSEILLSQRDEPLSGITISATLEGMRPMLIETQALVSISAYGTPQRTATGFDTKRMSMLLAVLEKRCGFKLGAKDVFLNITGGIRVEDPAIDLGLAVAIISSHEDIAISTKTCFAGEIGLSGEIRAVNRVEQRIAEAQKLGFEQIFISKYNLPAGGQDRKKIDLSRYKIEVRVVSNIEEVFGLLFG</sequence>
<dbReference type="SUPFAM" id="SSF54211">
    <property type="entry name" value="Ribosomal protein S5 domain 2-like"/>
    <property type="match status" value="1"/>
</dbReference>
<dbReference type="Pfam" id="PF13481">
    <property type="entry name" value="AAA_25"/>
    <property type="match status" value="1"/>
</dbReference>
<evidence type="ECO:0000256" key="10">
    <source>
        <dbReference type="ARBA" id="ARBA00023204"/>
    </source>
</evidence>
<dbReference type="RefSeq" id="WP_094568576.1">
    <property type="nucleotide sequence ID" value="NZ_CP022743.1"/>
</dbReference>
<dbReference type="InterPro" id="IPR003593">
    <property type="entry name" value="AAA+_ATPase"/>
</dbReference>
<dbReference type="AlphaFoldDB" id="A0A223NQ77"/>
<proteinExistence type="inferred from homology"/>
<dbReference type="PANTHER" id="PTHR32472:SF10">
    <property type="entry name" value="DNA REPAIR PROTEIN RADA-LIKE PROTEIN"/>
    <property type="match status" value="1"/>
</dbReference>
<feature type="binding site" evidence="11">
    <location>
        <begin position="100"/>
        <end position="107"/>
    </location>
    <ligand>
        <name>ATP</name>
        <dbReference type="ChEBI" id="CHEBI:30616"/>
    </ligand>
</feature>
<evidence type="ECO:0000256" key="11">
    <source>
        <dbReference type="HAMAP-Rule" id="MF_01498"/>
    </source>
</evidence>
<feature type="domain" description="RecA family profile 1" evidence="14">
    <location>
        <begin position="71"/>
        <end position="246"/>
    </location>
</feature>
<dbReference type="GO" id="GO:0140664">
    <property type="term" value="F:ATP-dependent DNA damage sensor activity"/>
    <property type="evidence" value="ECO:0007669"/>
    <property type="project" value="InterPro"/>
</dbReference>
<dbReference type="PRINTS" id="PR01874">
    <property type="entry name" value="DNAREPAIRADA"/>
</dbReference>
<keyword evidence="3 11" id="KW-0227">DNA damage</keyword>
<dbReference type="GO" id="GO:0003684">
    <property type="term" value="F:damaged DNA binding"/>
    <property type="evidence" value="ECO:0007669"/>
    <property type="project" value="InterPro"/>
</dbReference>
<evidence type="ECO:0000313" key="16">
    <source>
        <dbReference type="Proteomes" id="UP000215002"/>
    </source>
</evidence>
<dbReference type="PROSITE" id="PS50162">
    <property type="entry name" value="RECA_2"/>
    <property type="match status" value="1"/>
</dbReference>
<dbReference type="Gene3D" id="3.40.50.300">
    <property type="entry name" value="P-loop containing nucleotide triphosphate hydrolases"/>
    <property type="match status" value="1"/>
</dbReference>
<keyword evidence="1 11" id="KW-0479">Metal-binding</keyword>
<dbReference type="KEGG" id="muc:MuYL_0007"/>
<keyword evidence="8 11" id="KW-0346">Stress response</keyword>
<keyword evidence="4 13" id="KW-0863">Zinc-finger</keyword>
<comment type="similarity">
    <text evidence="11 13">Belongs to the RecA family. RadA subfamily.</text>
</comment>
<evidence type="ECO:0000256" key="8">
    <source>
        <dbReference type="ARBA" id="ARBA00023016"/>
    </source>
</evidence>
<dbReference type="GO" id="GO:0005829">
    <property type="term" value="C:cytosol"/>
    <property type="evidence" value="ECO:0007669"/>
    <property type="project" value="TreeGrafter"/>
</dbReference>
<evidence type="ECO:0000313" key="15">
    <source>
        <dbReference type="EMBL" id="ASU31910.1"/>
    </source>
</evidence>
<keyword evidence="2 11" id="KW-0547">Nucleotide-binding</keyword>
<dbReference type="GO" id="GO:0000725">
    <property type="term" value="P:recombinational repair"/>
    <property type="evidence" value="ECO:0007669"/>
    <property type="project" value="UniProtKB-UniRule"/>
</dbReference>
<dbReference type="GO" id="GO:0005524">
    <property type="term" value="F:ATP binding"/>
    <property type="evidence" value="ECO:0007669"/>
    <property type="project" value="UniProtKB-UniRule"/>
</dbReference>
<dbReference type="InterPro" id="IPR004504">
    <property type="entry name" value="DNA_repair_RadA"/>
</dbReference>
<organism evidence="15 16">
    <name type="scientific">Mucilaginibacter xinganensis</name>
    <dbReference type="NCBI Taxonomy" id="1234841"/>
    <lineage>
        <taxon>Bacteria</taxon>
        <taxon>Pseudomonadati</taxon>
        <taxon>Bacteroidota</taxon>
        <taxon>Sphingobacteriia</taxon>
        <taxon>Sphingobacteriales</taxon>
        <taxon>Sphingobacteriaceae</taxon>
        <taxon>Mucilaginibacter</taxon>
    </lineage>
</organism>
<evidence type="ECO:0000256" key="4">
    <source>
        <dbReference type="ARBA" id="ARBA00022771"/>
    </source>
</evidence>
<feature type="region of interest" description="Lon-protease-like" evidence="11">
    <location>
        <begin position="382"/>
        <end position="493"/>
    </location>
</feature>
<dbReference type="InterPro" id="IPR041166">
    <property type="entry name" value="Rubredoxin_2"/>
</dbReference>
<evidence type="ECO:0000256" key="13">
    <source>
        <dbReference type="RuleBase" id="RU003555"/>
    </source>
</evidence>
<protein>
    <recommendedName>
        <fullName evidence="11 12">DNA repair protein RadA</fullName>
    </recommendedName>
</protein>
<dbReference type="InterPro" id="IPR020588">
    <property type="entry name" value="RecA_ATP-bd"/>
</dbReference>
<dbReference type="InterPro" id="IPR027417">
    <property type="entry name" value="P-loop_NTPase"/>
</dbReference>
<dbReference type="Proteomes" id="UP000215002">
    <property type="component" value="Chromosome"/>
</dbReference>
<accession>A0A223NQ77</accession>
<dbReference type="SUPFAM" id="SSF52540">
    <property type="entry name" value="P-loop containing nucleoside triphosphate hydrolases"/>
    <property type="match status" value="1"/>
</dbReference>
<dbReference type="InterPro" id="IPR020568">
    <property type="entry name" value="Ribosomal_Su5_D2-typ_SF"/>
</dbReference>
<keyword evidence="9 11" id="KW-0238">DNA-binding</keyword>
<dbReference type="Pfam" id="PF13541">
    <property type="entry name" value="ChlI"/>
    <property type="match status" value="1"/>
</dbReference>
<dbReference type="GO" id="GO:0008270">
    <property type="term" value="F:zinc ion binding"/>
    <property type="evidence" value="ECO:0007669"/>
    <property type="project" value="UniProtKB-KW"/>
</dbReference>
<feature type="short sequence motif" description="RadA KNRFG motif" evidence="11">
    <location>
        <begin position="283"/>
        <end position="287"/>
    </location>
</feature>
<reference evidence="15 16" key="1">
    <citation type="submission" date="2017-08" db="EMBL/GenBank/DDBJ databases">
        <title>Complete genome sequence of Mucilaginibacter sp. strain BJC16-A31.</title>
        <authorList>
            <consortium name="Henan University of Science and Technology"/>
            <person name="You X."/>
        </authorList>
    </citation>
    <scope>NUCLEOTIDE SEQUENCE [LARGE SCALE GENOMIC DNA]</scope>
    <source>
        <strain evidence="15 16">BJC16-A31</strain>
    </source>
</reference>
<dbReference type="CDD" id="cd01121">
    <property type="entry name" value="RadA_SMS_N"/>
    <property type="match status" value="1"/>
</dbReference>
<dbReference type="OrthoDB" id="9803906at2"/>
<evidence type="ECO:0000259" key="14">
    <source>
        <dbReference type="PROSITE" id="PS50162"/>
    </source>
</evidence>
<evidence type="ECO:0000256" key="3">
    <source>
        <dbReference type="ARBA" id="ARBA00022763"/>
    </source>
</evidence>
<comment type="function">
    <text evidence="11">Plays a role in repairing double-strand DNA breaks, probably involving stabilizing or processing branched DNA or blocked replication forks.</text>
</comment>
<evidence type="ECO:0000256" key="6">
    <source>
        <dbReference type="ARBA" id="ARBA00022833"/>
    </source>
</evidence>
<evidence type="ECO:0000256" key="1">
    <source>
        <dbReference type="ARBA" id="ARBA00022723"/>
    </source>
</evidence>
<name>A0A223NQ77_9SPHI</name>
<dbReference type="PANTHER" id="PTHR32472">
    <property type="entry name" value="DNA REPAIR PROTEIN RADA"/>
    <property type="match status" value="1"/>
</dbReference>
<gene>
    <name evidence="11" type="primary">radA</name>
    <name evidence="15" type="ORF">MuYL_0007</name>
</gene>